<dbReference type="InterPro" id="IPR029044">
    <property type="entry name" value="Nucleotide-diphossugar_trans"/>
</dbReference>
<dbReference type="GO" id="GO:0000139">
    <property type="term" value="C:Golgi membrane"/>
    <property type="evidence" value="ECO:0007669"/>
    <property type="project" value="TreeGrafter"/>
</dbReference>
<evidence type="ECO:0008006" key="7">
    <source>
        <dbReference type="Google" id="ProtNLM"/>
    </source>
</evidence>
<dbReference type="PANTHER" id="PTHR31306">
    <property type="entry name" value="ALPHA-1,6-MANNOSYLTRANSFERASE MNN11-RELATED"/>
    <property type="match status" value="1"/>
</dbReference>
<evidence type="ECO:0000313" key="6">
    <source>
        <dbReference type="Proteomes" id="UP000509510"/>
    </source>
</evidence>
<keyword evidence="3" id="KW-0808">Transferase</keyword>
<dbReference type="GO" id="GO:0016757">
    <property type="term" value="F:glycosyltransferase activity"/>
    <property type="evidence" value="ECO:0007669"/>
    <property type="project" value="UniProtKB-KW"/>
</dbReference>
<dbReference type="AlphaFoldDB" id="A0A7H8QK94"/>
<name>A0A7H8QK94_TALRU</name>
<keyword evidence="6" id="KW-1185">Reference proteome</keyword>
<dbReference type="Pfam" id="PF05637">
    <property type="entry name" value="Glyco_transf_34"/>
    <property type="match status" value="1"/>
</dbReference>
<dbReference type="GeneID" id="55988957"/>
<protein>
    <recommendedName>
        <fullName evidence="7">Nucleotide-diphospho-sugar transferase domain-containing protein</fullName>
    </recommendedName>
</protein>
<gene>
    <name evidence="5" type="ORF">TRUGW13939_01446</name>
</gene>
<organism evidence="5 6">
    <name type="scientific">Talaromyces rugulosus</name>
    <name type="common">Penicillium rugulosum</name>
    <dbReference type="NCBI Taxonomy" id="121627"/>
    <lineage>
        <taxon>Eukaryota</taxon>
        <taxon>Fungi</taxon>
        <taxon>Dikarya</taxon>
        <taxon>Ascomycota</taxon>
        <taxon>Pezizomycotina</taxon>
        <taxon>Eurotiomycetes</taxon>
        <taxon>Eurotiomycetidae</taxon>
        <taxon>Eurotiales</taxon>
        <taxon>Trichocomaceae</taxon>
        <taxon>Talaromyces</taxon>
        <taxon>Talaromyces sect. Islandici</taxon>
    </lineage>
</organism>
<dbReference type="EMBL" id="CP055898">
    <property type="protein sequence ID" value="QKX54360.1"/>
    <property type="molecule type" value="Genomic_DNA"/>
</dbReference>
<dbReference type="KEGG" id="trg:TRUGW13939_01446"/>
<keyword evidence="4" id="KW-1133">Transmembrane helix</keyword>
<proteinExistence type="inferred from homology"/>
<accession>A0A7H8QK94</accession>
<dbReference type="InterPro" id="IPR008630">
    <property type="entry name" value="Glyco_trans_34"/>
</dbReference>
<keyword evidence="2" id="KW-0328">Glycosyltransferase</keyword>
<evidence type="ECO:0000313" key="5">
    <source>
        <dbReference type="EMBL" id="QKX54360.1"/>
    </source>
</evidence>
<comment type="similarity">
    <text evidence="1">Belongs to the glycosyltransferase 34 family.</text>
</comment>
<dbReference type="GO" id="GO:0006487">
    <property type="term" value="P:protein N-linked glycosylation"/>
    <property type="evidence" value="ECO:0007669"/>
    <property type="project" value="TreeGrafter"/>
</dbReference>
<dbReference type="RefSeq" id="XP_035340539.1">
    <property type="nucleotide sequence ID" value="XM_035484646.1"/>
</dbReference>
<feature type="transmembrane region" description="Helical" evidence="4">
    <location>
        <begin position="12"/>
        <end position="32"/>
    </location>
</feature>
<dbReference type="OrthoDB" id="3763672at2759"/>
<keyword evidence="4" id="KW-0812">Transmembrane</keyword>
<dbReference type="PANTHER" id="PTHR31306:SF3">
    <property type="entry name" value="NUCLEOTIDE-DIPHOSPHO-SUGAR TRANSFERASE DOMAIN-CONTAINING PROTEIN"/>
    <property type="match status" value="1"/>
</dbReference>
<evidence type="ECO:0000256" key="1">
    <source>
        <dbReference type="ARBA" id="ARBA00005664"/>
    </source>
</evidence>
<sequence>MSSDRKHFRQRCTWPISVAAVTVVFFVLFYAYDNRPFSADSSVIASYSHVELSSSSESSESRLSDTQHLIPLLYKPFLHSVDAPRFVSDNGDTYELPENPPRFTQSLGKKILLLDVDTRPLDGEGGMLSESIQYETMTPHTAGMLNHYLYAMVHGYDYKFVRSPSYTDRHQTWVKVPMIREALKTYDYVVFVDADAVFPHTHLPLEWLFNYWNITEETLVAMALDPNADFNKDQRGNTNLNTGFIIAQASPRTTEMFNVWEDCVTDDKFDKCSKWRYEWSHEQAAFSNFMRYEYQRGSEVIELSCTEANGYPQKAAESGCHGEFVRHFWLGKEFAVDALRDTVSRYMALRLHDTFHENINVAMVNATNTTLPLKAGEEVVI</sequence>
<dbReference type="Gene3D" id="3.90.550.10">
    <property type="entry name" value="Spore Coat Polysaccharide Biosynthesis Protein SpsA, Chain A"/>
    <property type="match status" value="1"/>
</dbReference>
<dbReference type="Proteomes" id="UP000509510">
    <property type="component" value="Chromosome I"/>
</dbReference>
<reference evidence="6" key="1">
    <citation type="submission" date="2020-06" db="EMBL/GenBank/DDBJ databases">
        <title>A chromosome-scale genome assembly of Talaromyces rugulosus W13939.</title>
        <authorList>
            <person name="Wang B."/>
            <person name="Guo L."/>
            <person name="Ye K."/>
            <person name="Wang L."/>
        </authorList>
    </citation>
    <scope>NUCLEOTIDE SEQUENCE [LARGE SCALE GENOMIC DNA]</scope>
    <source>
        <strain evidence="6">W13939</strain>
    </source>
</reference>
<evidence type="ECO:0000256" key="2">
    <source>
        <dbReference type="ARBA" id="ARBA00022676"/>
    </source>
</evidence>
<evidence type="ECO:0000256" key="4">
    <source>
        <dbReference type="SAM" id="Phobius"/>
    </source>
</evidence>
<keyword evidence="4" id="KW-0472">Membrane</keyword>
<evidence type="ECO:0000256" key="3">
    <source>
        <dbReference type="ARBA" id="ARBA00022679"/>
    </source>
</evidence>